<dbReference type="EMBL" id="LR797244">
    <property type="protein sequence ID" value="CAB4196106.1"/>
    <property type="molecule type" value="Genomic_DNA"/>
</dbReference>
<protein>
    <submittedName>
        <fullName evidence="3">Uncharacterized protein</fullName>
    </submittedName>
</protein>
<evidence type="ECO:0000313" key="1">
    <source>
        <dbReference type="EMBL" id="CAB4167603.1"/>
    </source>
</evidence>
<dbReference type="SUPFAM" id="SSF53098">
    <property type="entry name" value="Ribonuclease H-like"/>
    <property type="match status" value="1"/>
</dbReference>
<dbReference type="GO" id="GO:0003676">
    <property type="term" value="F:nucleic acid binding"/>
    <property type="evidence" value="ECO:0007669"/>
    <property type="project" value="InterPro"/>
</dbReference>
<sequence length="164" mass="18299">MAKLLSLDLSTAVGWAKFAERGERPRFGTLLLVGGDLPQKLGQFDVWLEDQYAVDPFEALAWERPLITPTDTVPLLELLYGLVGICHAFVGRRRILDKIFMPWREIDVPTAKLALTGNAKADKDAMLFAARRQLNWEVSTHHEADAGAVGGVAYEQIWPKRVTA</sequence>
<organism evidence="3">
    <name type="scientific">uncultured Caudovirales phage</name>
    <dbReference type="NCBI Taxonomy" id="2100421"/>
    <lineage>
        <taxon>Viruses</taxon>
        <taxon>Duplodnaviria</taxon>
        <taxon>Heunggongvirae</taxon>
        <taxon>Uroviricota</taxon>
        <taxon>Caudoviricetes</taxon>
        <taxon>Peduoviridae</taxon>
        <taxon>Maltschvirus</taxon>
        <taxon>Maltschvirus maltsch</taxon>
    </lineage>
</organism>
<dbReference type="InterPro" id="IPR036397">
    <property type="entry name" value="RNaseH_sf"/>
</dbReference>
<evidence type="ECO:0000313" key="2">
    <source>
        <dbReference type="EMBL" id="CAB4196106.1"/>
    </source>
</evidence>
<dbReference type="Gene3D" id="3.30.420.10">
    <property type="entry name" value="Ribonuclease H-like superfamily/Ribonuclease H"/>
    <property type="match status" value="1"/>
</dbReference>
<evidence type="ECO:0000313" key="3">
    <source>
        <dbReference type="EMBL" id="CAB4222264.1"/>
    </source>
</evidence>
<dbReference type="EMBL" id="LR796812">
    <property type="protein sequence ID" value="CAB4167603.1"/>
    <property type="molecule type" value="Genomic_DNA"/>
</dbReference>
<accession>A0A6J5T5Y9</accession>
<reference evidence="3" key="1">
    <citation type="submission" date="2020-05" db="EMBL/GenBank/DDBJ databases">
        <authorList>
            <person name="Chiriac C."/>
            <person name="Salcher M."/>
            <person name="Ghai R."/>
            <person name="Kavagutti S V."/>
        </authorList>
    </citation>
    <scope>NUCLEOTIDE SEQUENCE</scope>
</reference>
<gene>
    <name evidence="2" type="ORF">UFOVP1293_79</name>
    <name evidence="3" type="ORF">UFOVP1644_2</name>
    <name evidence="1" type="ORF">UFOVP860_32</name>
</gene>
<dbReference type="EMBL" id="LR797513">
    <property type="protein sequence ID" value="CAB4222264.1"/>
    <property type="molecule type" value="Genomic_DNA"/>
</dbReference>
<name>A0A6J5T5Y9_9CAUD</name>
<proteinExistence type="predicted"/>
<dbReference type="InterPro" id="IPR012337">
    <property type="entry name" value="RNaseH-like_sf"/>
</dbReference>